<feature type="transmembrane region" description="Helical" evidence="2">
    <location>
        <begin position="104"/>
        <end position="127"/>
    </location>
</feature>
<keyword evidence="4" id="KW-1185">Reference proteome</keyword>
<dbReference type="EMBL" id="OU898284">
    <property type="protein sequence ID" value="CAG9840303.1"/>
    <property type="molecule type" value="Genomic_DNA"/>
</dbReference>
<dbReference type="Proteomes" id="UP001153709">
    <property type="component" value="Chromosome 9"/>
</dbReference>
<accession>A0A9N9TBI4</accession>
<feature type="transmembrane region" description="Helical" evidence="2">
    <location>
        <begin position="73"/>
        <end position="92"/>
    </location>
</feature>
<evidence type="ECO:0000313" key="4">
    <source>
        <dbReference type="Proteomes" id="UP001153709"/>
    </source>
</evidence>
<dbReference type="Pfam" id="PF06979">
    <property type="entry name" value="TMEM70"/>
    <property type="match status" value="1"/>
</dbReference>
<keyword evidence="2" id="KW-1133">Transmembrane helix</keyword>
<reference evidence="3" key="1">
    <citation type="submission" date="2022-01" db="EMBL/GenBank/DDBJ databases">
        <authorList>
            <person name="King R."/>
        </authorList>
    </citation>
    <scope>NUCLEOTIDE SEQUENCE</scope>
</reference>
<organism evidence="3 4">
    <name type="scientific">Diabrotica balteata</name>
    <name type="common">Banded cucumber beetle</name>
    <dbReference type="NCBI Taxonomy" id="107213"/>
    <lineage>
        <taxon>Eukaryota</taxon>
        <taxon>Metazoa</taxon>
        <taxon>Ecdysozoa</taxon>
        <taxon>Arthropoda</taxon>
        <taxon>Hexapoda</taxon>
        <taxon>Insecta</taxon>
        <taxon>Pterygota</taxon>
        <taxon>Neoptera</taxon>
        <taxon>Endopterygota</taxon>
        <taxon>Coleoptera</taxon>
        <taxon>Polyphaga</taxon>
        <taxon>Cucujiformia</taxon>
        <taxon>Chrysomeloidea</taxon>
        <taxon>Chrysomelidae</taxon>
        <taxon>Galerucinae</taxon>
        <taxon>Diabroticina</taxon>
        <taxon>Diabroticites</taxon>
        <taxon>Diabrotica</taxon>
    </lineage>
</organism>
<keyword evidence="2" id="KW-0812">Transmembrane</keyword>
<dbReference type="PANTHER" id="PTHR13281">
    <property type="entry name" value="TRANSMEMBRANE PROTEIN 70, MITOCHONDRIAL"/>
    <property type="match status" value="1"/>
</dbReference>
<evidence type="ECO:0008006" key="5">
    <source>
        <dbReference type="Google" id="ProtNLM"/>
    </source>
</evidence>
<gene>
    <name evidence="3" type="ORF">DIABBA_LOCUS12954</name>
</gene>
<evidence type="ECO:0000256" key="2">
    <source>
        <dbReference type="SAM" id="Phobius"/>
    </source>
</evidence>
<proteinExistence type="inferred from homology"/>
<dbReference type="PANTHER" id="PTHR13281:SF0">
    <property type="entry name" value="TRANSMEMBRANE PROTEIN 70, MITOCHONDRIAL"/>
    <property type="match status" value="1"/>
</dbReference>
<sequence length="225" mass="25536">MSIRSCIRVIPLLRNSINSHSSCLPRTINFNRSNTHRSIFSLCNKLDIRLYSTENKSESREIYYGSLTPQIKAVKIFSLSSSVVGVIAQPFLYNEIAATGNVPVIIAAYTAIGFFTVVTPILLHLITKKYVTHLYYKPNTKSYVANNVNFFCLTKKTEFTPEDVVVPDVPGMFTTFEVKGKALFVDPRLFEDPEHYVKIMGFDKPLDFKLYQTTDNIPNSSNKKD</sequence>
<evidence type="ECO:0000313" key="3">
    <source>
        <dbReference type="EMBL" id="CAG9840303.1"/>
    </source>
</evidence>
<protein>
    <recommendedName>
        <fullName evidence="5">Transmembrane protein 70 homolog, mitochondrial</fullName>
    </recommendedName>
</protein>
<keyword evidence="2" id="KW-0472">Membrane</keyword>
<evidence type="ECO:0000256" key="1">
    <source>
        <dbReference type="ARBA" id="ARBA00005280"/>
    </source>
</evidence>
<dbReference type="OrthoDB" id="156886at2759"/>
<comment type="similarity">
    <text evidence="1">Belongs to the TMEM70 family.</text>
</comment>
<dbReference type="InterPro" id="IPR009724">
    <property type="entry name" value="TMEM70"/>
</dbReference>
<name>A0A9N9TBI4_DIABA</name>
<dbReference type="GO" id="GO:0033615">
    <property type="term" value="P:mitochondrial proton-transporting ATP synthase complex assembly"/>
    <property type="evidence" value="ECO:0007669"/>
    <property type="project" value="TreeGrafter"/>
</dbReference>
<dbReference type="AlphaFoldDB" id="A0A9N9TBI4"/>
<dbReference type="GO" id="GO:0031966">
    <property type="term" value="C:mitochondrial membrane"/>
    <property type="evidence" value="ECO:0007669"/>
    <property type="project" value="TreeGrafter"/>
</dbReference>
<dbReference type="InterPro" id="IPR045325">
    <property type="entry name" value="TMEM70/TMEM186/TMEM223"/>
</dbReference>